<dbReference type="Proteomes" id="UP000779574">
    <property type="component" value="Unassembled WGS sequence"/>
</dbReference>
<dbReference type="OrthoDB" id="3936150at2759"/>
<feature type="compositionally biased region" description="Polar residues" evidence="6">
    <location>
        <begin position="1"/>
        <end position="21"/>
    </location>
</feature>
<reference evidence="8" key="1">
    <citation type="journal article" date="2021" name="J Fungi (Basel)">
        <title>Virulence traits and population genomics of the black yeast Aureobasidium melanogenum.</title>
        <authorList>
            <person name="Cernosa A."/>
            <person name="Sun X."/>
            <person name="Gostincar C."/>
            <person name="Fang C."/>
            <person name="Gunde-Cimerman N."/>
            <person name="Song Z."/>
        </authorList>
    </citation>
    <scope>NUCLEOTIDE SEQUENCE</scope>
    <source>
        <strain evidence="8">EXF-9911</strain>
    </source>
</reference>
<reference evidence="8" key="2">
    <citation type="submission" date="2021-08" db="EMBL/GenBank/DDBJ databases">
        <authorList>
            <person name="Gostincar C."/>
            <person name="Sun X."/>
            <person name="Song Z."/>
            <person name="Gunde-Cimerman N."/>
        </authorList>
    </citation>
    <scope>NUCLEOTIDE SEQUENCE</scope>
    <source>
        <strain evidence="8">EXF-9911</strain>
    </source>
</reference>
<feature type="transmembrane region" description="Helical" evidence="7">
    <location>
        <begin position="37"/>
        <end position="54"/>
    </location>
</feature>
<dbReference type="PANTHER" id="PTHR23502">
    <property type="entry name" value="MAJOR FACILITATOR SUPERFAMILY"/>
    <property type="match status" value="1"/>
</dbReference>
<dbReference type="InterPro" id="IPR036259">
    <property type="entry name" value="MFS_trans_sf"/>
</dbReference>
<dbReference type="GO" id="GO:0005886">
    <property type="term" value="C:plasma membrane"/>
    <property type="evidence" value="ECO:0007669"/>
    <property type="project" value="TreeGrafter"/>
</dbReference>
<feature type="transmembrane region" description="Helical" evidence="7">
    <location>
        <begin position="194"/>
        <end position="217"/>
    </location>
</feature>
<dbReference type="Gene3D" id="1.20.1250.20">
    <property type="entry name" value="MFS general substrate transporter like domains"/>
    <property type="match status" value="1"/>
</dbReference>
<evidence type="ECO:0000256" key="4">
    <source>
        <dbReference type="ARBA" id="ARBA00022989"/>
    </source>
</evidence>
<feature type="transmembrane region" description="Helical" evidence="7">
    <location>
        <begin position="445"/>
        <end position="464"/>
    </location>
</feature>
<dbReference type="GO" id="GO:0022857">
    <property type="term" value="F:transmembrane transporter activity"/>
    <property type="evidence" value="ECO:0007669"/>
    <property type="project" value="InterPro"/>
</dbReference>
<dbReference type="PANTHER" id="PTHR23502:SF24">
    <property type="entry name" value="TRANSPORTER, PUTATIVE-RELATED"/>
    <property type="match status" value="1"/>
</dbReference>
<protein>
    <submittedName>
        <fullName evidence="8">MFS multidrug transporter-like protein</fullName>
    </submittedName>
</protein>
<comment type="caution">
    <text evidence="8">The sequence shown here is derived from an EMBL/GenBank/DDBJ whole genome shotgun (WGS) entry which is preliminary data.</text>
</comment>
<sequence length="505" mass="55935">MSDQALQSQGSYEHSKTNTLSLPPKDNPRNWPTWKKWALVSSITFVDLTVSWGASGFSPASTKFAKDFGVSSEIGTLGLSIYVAGLALGPMSLAPLSEYFGRTPLYIIPYGCFLLFLLGTALVQNLGGFLVLRFLSGFFSSVTVANFGGTIADLWDVEHTGIAMSIFLWAATCGSPSGYFLMSWVAQYRGWRDVFWALLGICGGAWIIVSVTLLLCGETRHSVLLLRHMKAERRRTGRDDLDVPEEMKRRGIRQLFKIALTRPFRFLFSEAIVIFAALYNGYLYGLSFLFNGAFSVIFGPSGKGFETYQVGLTFLGICVGISLGPLTNLWQERYYQRRIQRAGGKNIPEARVQLGQVAAVTFPISLFIFAFTSYVWLSWVGPVIASGLWGWSFYILILMTYTYIEDSYGQYSASALAAVGLARNAAGAGFPLFGRQMFVNEGYQYAGLILACLALVLMPIPFILGRYGLKLRQKSPWASEIMEHEGQPANQSDEETIQDEEKVGQ</sequence>
<feature type="transmembrane region" description="Helical" evidence="7">
    <location>
        <begin position="411"/>
        <end position="433"/>
    </location>
</feature>
<gene>
    <name evidence="8" type="ORF">KCU76_g17345</name>
</gene>
<organism evidence="8 9">
    <name type="scientific">Aureobasidium melanogenum</name>
    <name type="common">Aureobasidium pullulans var. melanogenum</name>
    <dbReference type="NCBI Taxonomy" id="46634"/>
    <lineage>
        <taxon>Eukaryota</taxon>
        <taxon>Fungi</taxon>
        <taxon>Dikarya</taxon>
        <taxon>Ascomycota</taxon>
        <taxon>Pezizomycotina</taxon>
        <taxon>Dothideomycetes</taxon>
        <taxon>Dothideomycetidae</taxon>
        <taxon>Dothideales</taxon>
        <taxon>Saccotheciaceae</taxon>
        <taxon>Aureobasidium</taxon>
    </lineage>
</organism>
<evidence type="ECO:0000256" key="1">
    <source>
        <dbReference type="ARBA" id="ARBA00004141"/>
    </source>
</evidence>
<dbReference type="EMBL" id="JAHFXF010001355">
    <property type="protein sequence ID" value="KAG9669202.1"/>
    <property type="molecule type" value="Genomic_DNA"/>
</dbReference>
<feature type="transmembrane region" description="Helical" evidence="7">
    <location>
        <begin position="266"/>
        <end position="290"/>
    </location>
</feature>
<feature type="transmembrane region" description="Helical" evidence="7">
    <location>
        <begin position="74"/>
        <end position="93"/>
    </location>
</feature>
<evidence type="ECO:0000256" key="3">
    <source>
        <dbReference type="ARBA" id="ARBA00022692"/>
    </source>
</evidence>
<feature type="transmembrane region" description="Helical" evidence="7">
    <location>
        <begin position="105"/>
        <end position="123"/>
    </location>
</feature>
<comment type="similarity">
    <text evidence="2">Belongs to the major facilitator superfamily.</text>
</comment>
<keyword evidence="3 7" id="KW-0812">Transmembrane</keyword>
<accession>A0A9P8E0I9</accession>
<evidence type="ECO:0000313" key="9">
    <source>
        <dbReference type="Proteomes" id="UP000779574"/>
    </source>
</evidence>
<dbReference type="SUPFAM" id="SSF103473">
    <property type="entry name" value="MFS general substrate transporter"/>
    <property type="match status" value="1"/>
</dbReference>
<dbReference type="AlphaFoldDB" id="A0A9P8E0I9"/>
<feature type="transmembrane region" description="Helical" evidence="7">
    <location>
        <begin position="352"/>
        <end position="377"/>
    </location>
</feature>
<feature type="region of interest" description="Disordered" evidence="6">
    <location>
        <begin position="483"/>
        <end position="505"/>
    </location>
</feature>
<evidence type="ECO:0000256" key="2">
    <source>
        <dbReference type="ARBA" id="ARBA00008335"/>
    </source>
</evidence>
<dbReference type="InterPro" id="IPR011701">
    <property type="entry name" value="MFS"/>
</dbReference>
<feature type="region of interest" description="Disordered" evidence="6">
    <location>
        <begin position="1"/>
        <end position="27"/>
    </location>
</feature>
<evidence type="ECO:0000256" key="5">
    <source>
        <dbReference type="ARBA" id="ARBA00023136"/>
    </source>
</evidence>
<evidence type="ECO:0000256" key="7">
    <source>
        <dbReference type="SAM" id="Phobius"/>
    </source>
</evidence>
<keyword evidence="5 7" id="KW-0472">Membrane</keyword>
<feature type="transmembrane region" description="Helical" evidence="7">
    <location>
        <begin position="383"/>
        <end position="404"/>
    </location>
</feature>
<proteinExistence type="inferred from homology"/>
<name>A0A9P8E0I9_AURME</name>
<comment type="subcellular location">
    <subcellularLocation>
        <location evidence="1">Membrane</location>
        <topology evidence="1">Multi-pass membrane protein</topology>
    </subcellularLocation>
</comment>
<dbReference type="CDD" id="cd17323">
    <property type="entry name" value="MFS_Tpo1_MDR_like"/>
    <property type="match status" value="1"/>
</dbReference>
<feature type="non-terminal residue" evidence="8">
    <location>
        <position position="505"/>
    </location>
</feature>
<dbReference type="Pfam" id="PF07690">
    <property type="entry name" value="MFS_1"/>
    <property type="match status" value="1"/>
</dbReference>
<evidence type="ECO:0000256" key="6">
    <source>
        <dbReference type="SAM" id="MobiDB-lite"/>
    </source>
</evidence>
<evidence type="ECO:0000313" key="8">
    <source>
        <dbReference type="EMBL" id="KAG9669202.1"/>
    </source>
</evidence>
<keyword evidence="4 7" id="KW-1133">Transmembrane helix</keyword>
<feature type="transmembrane region" description="Helical" evidence="7">
    <location>
        <begin position="129"/>
        <end position="149"/>
    </location>
</feature>
<feature type="transmembrane region" description="Helical" evidence="7">
    <location>
        <begin position="310"/>
        <end position="331"/>
    </location>
</feature>
<feature type="transmembrane region" description="Helical" evidence="7">
    <location>
        <begin position="161"/>
        <end position="182"/>
    </location>
</feature>
<dbReference type="FunFam" id="1.20.1250.20:FF:000082">
    <property type="entry name" value="MFS multidrug transporter, putative"/>
    <property type="match status" value="1"/>
</dbReference>